<evidence type="ECO:0000313" key="3">
    <source>
        <dbReference type="Proteomes" id="UP001278766"/>
    </source>
</evidence>
<dbReference type="GeneID" id="87836756"/>
<keyword evidence="3" id="KW-1185">Reference proteome</keyword>
<dbReference type="EMBL" id="JAUEPN010000007">
    <property type="protein sequence ID" value="KAK3292756.1"/>
    <property type="molecule type" value="Genomic_DNA"/>
</dbReference>
<comment type="caution">
    <text evidence="2">The sequence shown here is derived from an EMBL/GenBank/DDBJ whole genome shotgun (WGS) entry which is preliminary data.</text>
</comment>
<accession>A0AAE0LP75</accession>
<gene>
    <name evidence="2" type="ORF">B0H64DRAFT_236903</name>
</gene>
<reference evidence="2" key="2">
    <citation type="submission" date="2023-06" db="EMBL/GenBank/DDBJ databases">
        <authorList>
            <consortium name="Lawrence Berkeley National Laboratory"/>
            <person name="Haridas S."/>
            <person name="Hensen N."/>
            <person name="Bonometti L."/>
            <person name="Westerberg I."/>
            <person name="Brannstrom I.O."/>
            <person name="Guillou S."/>
            <person name="Cros-Aarteil S."/>
            <person name="Calhoun S."/>
            <person name="Kuo A."/>
            <person name="Mondo S."/>
            <person name="Pangilinan J."/>
            <person name="Riley R."/>
            <person name="Labutti K."/>
            <person name="Andreopoulos B."/>
            <person name="Lipzen A."/>
            <person name="Chen C."/>
            <person name="Yanf M."/>
            <person name="Daum C."/>
            <person name="Ng V."/>
            <person name="Clum A."/>
            <person name="Steindorff A."/>
            <person name="Ohm R."/>
            <person name="Martin F."/>
            <person name="Silar P."/>
            <person name="Natvig D."/>
            <person name="Lalanne C."/>
            <person name="Gautier V."/>
            <person name="Ament-Velasquez S.L."/>
            <person name="Kruys A."/>
            <person name="Hutchinson M.I."/>
            <person name="Powell A.J."/>
            <person name="Barry K."/>
            <person name="Miller A.N."/>
            <person name="Grigoriev I.V."/>
            <person name="Debuchy R."/>
            <person name="Gladieux P."/>
            <person name="Thoren M.H."/>
            <person name="Johannesson H."/>
        </authorList>
    </citation>
    <scope>NUCLEOTIDE SEQUENCE</scope>
    <source>
        <strain evidence="2">CBS 168.71</strain>
    </source>
</reference>
<organism evidence="2 3">
    <name type="scientific">Chaetomium fimeti</name>
    <dbReference type="NCBI Taxonomy" id="1854472"/>
    <lineage>
        <taxon>Eukaryota</taxon>
        <taxon>Fungi</taxon>
        <taxon>Dikarya</taxon>
        <taxon>Ascomycota</taxon>
        <taxon>Pezizomycotina</taxon>
        <taxon>Sordariomycetes</taxon>
        <taxon>Sordariomycetidae</taxon>
        <taxon>Sordariales</taxon>
        <taxon>Chaetomiaceae</taxon>
        <taxon>Chaetomium</taxon>
    </lineage>
</organism>
<feature type="region of interest" description="Disordered" evidence="1">
    <location>
        <begin position="48"/>
        <end position="78"/>
    </location>
</feature>
<dbReference type="AlphaFoldDB" id="A0AAE0LP75"/>
<name>A0AAE0LP75_9PEZI</name>
<reference evidence="2" key="1">
    <citation type="journal article" date="2023" name="Mol. Phylogenet. Evol.">
        <title>Genome-scale phylogeny and comparative genomics of the fungal order Sordariales.</title>
        <authorList>
            <person name="Hensen N."/>
            <person name="Bonometti L."/>
            <person name="Westerberg I."/>
            <person name="Brannstrom I.O."/>
            <person name="Guillou S."/>
            <person name="Cros-Aarteil S."/>
            <person name="Calhoun S."/>
            <person name="Haridas S."/>
            <person name="Kuo A."/>
            <person name="Mondo S."/>
            <person name="Pangilinan J."/>
            <person name="Riley R."/>
            <person name="LaButti K."/>
            <person name="Andreopoulos B."/>
            <person name="Lipzen A."/>
            <person name="Chen C."/>
            <person name="Yan M."/>
            <person name="Daum C."/>
            <person name="Ng V."/>
            <person name="Clum A."/>
            <person name="Steindorff A."/>
            <person name="Ohm R.A."/>
            <person name="Martin F."/>
            <person name="Silar P."/>
            <person name="Natvig D.O."/>
            <person name="Lalanne C."/>
            <person name="Gautier V."/>
            <person name="Ament-Velasquez S.L."/>
            <person name="Kruys A."/>
            <person name="Hutchinson M.I."/>
            <person name="Powell A.J."/>
            <person name="Barry K."/>
            <person name="Miller A.N."/>
            <person name="Grigoriev I.V."/>
            <person name="Debuchy R."/>
            <person name="Gladieux P."/>
            <person name="Hiltunen Thoren M."/>
            <person name="Johannesson H."/>
        </authorList>
    </citation>
    <scope>NUCLEOTIDE SEQUENCE</scope>
    <source>
        <strain evidence="2">CBS 168.71</strain>
    </source>
</reference>
<protein>
    <submittedName>
        <fullName evidence="2">Uncharacterized protein</fullName>
    </submittedName>
</protein>
<proteinExistence type="predicted"/>
<dbReference type="RefSeq" id="XP_062656270.1">
    <property type="nucleotide sequence ID" value="XM_062799808.1"/>
</dbReference>
<evidence type="ECO:0000313" key="2">
    <source>
        <dbReference type="EMBL" id="KAK3292756.1"/>
    </source>
</evidence>
<dbReference type="Proteomes" id="UP001278766">
    <property type="component" value="Unassembled WGS sequence"/>
</dbReference>
<evidence type="ECO:0000256" key="1">
    <source>
        <dbReference type="SAM" id="MobiDB-lite"/>
    </source>
</evidence>
<sequence length="78" mass="8401">MSLANIPTAFLLLPFRTVYLRPLPRFSQSPRFAFAWRSAKSLSSSNRNMARAGVSASGKAKQAGAQTGVIEADEDEVG</sequence>